<reference evidence="1" key="1">
    <citation type="submission" date="2022-11" db="EMBL/GenBank/DDBJ databases">
        <authorList>
            <person name="Mo P."/>
        </authorList>
    </citation>
    <scope>NUCLEOTIDE SEQUENCE</scope>
    <source>
        <strain evidence="1">HUAS 11-8</strain>
    </source>
</reference>
<dbReference type="Proteomes" id="UP001163203">
    <property type="component" value="Chromosome"/>
</dbReference>
<evidence type="ECO:0000313" key="1">
    <source>
        <dbReference type="EMBL" id="WAL63770.1"/>
    </source>
</evidence>
<protein>
    <submittedName>
        <fullName evidence="1">Type I-C CRISPR-associated protein Cas8c/Csd1</fullName>
    </submittedName>
</protein>
<dbReference type="EMBL" id="CP113836">
    <property type="protein sequence ID" value="WAL63770.1"/>
    <property type="molecule type" value="Genomic_DNA"/>
</dbReference>
<proteinExistence type="predicted"/>
<evidence type="ECO:0000313" key="2">
    <source>
        <dbReference type="Proteomes" id="UP001163203"/>
    </source>
</evidence>
<dbReference type="Pfam" id="PF09709">
    <property type="entry name" value="Cas_Csd1"/>
    <property type="match status" value="1"/>
</dbReference>
<keyword evidence="2" id="KW-1185">Reference proteome</keyword>
<accession>A0ABY7AVQ9</accession>
<dbReference type="InterPro" id="IPR010144">
    <property type="entry name" value="CRISPR-assoc_prot_Csd1-typ"/>
</dbReference>
<gene>
    <name evidence="1" type="primary">cas8c</name>
    <name evidence="1" type="ORF">ORV05_22540</name>
</gene>
<name>A0ABY7AVQ9_9PSEU</name>
<sequence length="587" mass="64464">MLLQRLVEYASRDPEAKPFHRSRQFQWELRIDQQGKLLSAQVESLLTNDIKGKPRGADHVVPATVRTVGVAPNLAADDVQYVLGWSDADTRPERVAQCHQAFVDLIYRWAESPEGRDDSVAQAVAAFYRSGGLTSLPRDDSCTAKQGVLITVVDDSGGRVPAYRAPSVVPFWSGEVAQRKGGNGQGLCLVCGKIRPLLETVPGKVPGRLVPGASNDAALVSINERVFGYDLTTQLGCSPICISCGEAVSAGLGHVLSSSYSTSYGGQDSRLAWWTTEDVPSNPMLPVFDAAPEDVNALLASPRRGRFEDDELDEAMFCALTVGGNVARVMVRDWLEMPLGELRAHIVAWFADHQMTPLFRQENEYHSLQRFVLVTGRWLRREKRYAPIGAKGADRPDNVQRDLLRAAMRGTPLPPSLLAHLVHRVQTDGRLDTPRASLIRLALMRSPLMKENVMPGLDPNNTDPAYVSGRIFAALEALQYDASGGKLNTTYADRYFAGAITNPRAALVNGRKDAKAWLRKLRGNRRGAAVNHEKTLDSLFELLPAEAIPARASLKQQSLFLLGYHHQRAHRFAALGEAKPTTEEIPA</sequence>
<dbReference type="NCBIfam" id="TIGR01863">
    <property type="entry name" value="cas_Csd1"/>
    <property type="match status" value="1"/>
</dbReference>
<organism evidence="1 2">
    <name type="scientific">Amycolatopsis cynarae</name>
    <dbReference type="NCBI Taxonomy" id="2995223"/>
    <lineage>
        <taxon>Bacteria</taxon>
        <taxon>Bacillati</taxon>
        <taxon>Actinomycetota</taxon>
        <taxon>Actinomycetes</taxon>
        <taxon>Pseudonocardiales</taxon>
        <taxon>Pseudonocardiaceae</taxon>
        <taxon>Amycolatopsis</taxon>
    </lineage>
</organism>
<dbReference type="RefSeq" id="WP_268754013.1">
    <property type="nucleotide sequence ID" value="NZ_CP113836.1"/>
</dbReference>